<evidence type="ECO:0000256" key="4">
    <source>
        <dbReference type="ARBA" id="ARBA00023136"/>
    </source>
</evidence>
<dbReference type="PANTHER" id="PTHR40060">
    <property type="entry name" value="UPF0316 PROTEIN YEBE"/>
    <property type="match status" value="1"/>
</dbReference>
<evidence type="ECO:0000313" key="8">
    <source>
        <dbReference type="Proteomes" id="UP000462760"/>
    </source>
</evidence>
<reference evidence="7 8" key="1">
    <citation type="submission" date="2019-08" db="EMBL/GenBank/DDBJ databases">
        <title>In-depth cultivation of the pig gut microbiome towards novel bacterial diversity and tailored functional studies.</title>
        <authorList>
            <person name="Wylensek D."/>
            <person name="Hitch T.C.A."/>
            <person name="Clavel T."/>
        </authorList>
    </citation>
    <scope>NUCLEOTIDE SEQUENCE [LARGE SCALE GENOMIC DNA]</scope>
    <source>
        <strain evidence="7 8">Med78-601-WT-4W-RMD-3</strain>
    </source>
</reference>
<keyword evidence="3 5" id="KW-1133">Transmembrane helix</keyword>
<gene>
    <name evidence="7" type="ORF">FYJ27_02945</name>
</gene>
<dbReference type="Pfam" id="PF18955">
    <property type="entry name" value="DUF5698"/>
    <property type="match status" value="1"/>
</dbReference>
<name>A0A844FFE3_9FIRM</name>
<dbReference type="RefSeq" id="WP_154482920.1">
    <property type="nucleotide sequence ID" value="NZ_JBCLQA010000015.1"/>
</dbReference>
<feature type="domain" description="DUF5698" evidence="6">
    <location>
        <begin position="24"/>
        <end position="79"/>
    </location>
</feature>
<dbReference type="EMBL" id="VULR01000003">
    <property type="protein sequence ID" value="MSS42691.1"/>
    <property type="molecule type" value="Genomic_DNA"/>
</dbReference>
<evidence type="ECO:0000259" key="6">
    <source>
        <dbReference type="Pfam" id="PF18955"/>
    </source>
</evidence>
<dbReference type="Proteomes" id="UP000462760">
    <property type="component" value="Unassembled WGS sequence"/>
</dbReference>
<feature type="transmembrane region" description="Helical" evidence="5">
    <location>
        <begin position="37"/>
        <end position="54"/>
    </location>
</feature>
<dbReference type="PANTHER" id="PTHR40060:SF1">
    <property type="entry name" value="UPF0316 PROTEIN YEBE"/>
    <property type="match status" value="1"/>
</dbReference>
<dbReference type="OrthoDB" id="48231at2"/>
<sequence>MTQNVLIPLVVLFLITAFTNVLSTLKTILISKKIMNPVYLLVFVDAIIFANIVGKVTSSDGLHFTIAYALGRSAGVFIGNKIEERLALGILEVDLFLNNKSKMIKIAEELRDAGYTVNNYSVSGNNGDKRYKVETVIKRKEFKIFEDIVDDCGVSKPTLKIKNLSKVDGKITTTKISGA</sequence>
<evidence type="ECO:0000256" key="1">
    <source>
        <dbReference type="ARBA" id="ARBA00022475"/>
    </source>
</evidence>
<evidence type="ECO:0000313" key="7">
    <source>
        <dbReference type="EMBL" id="MSS42691.1"/>
    </source>
</evidence>
<proteinExistence type="predicted"/>
<dbReference type="AlphaFoldDB" id="A0A844FFE3"/>
<evidence type="ECO:0000256" key="3">
    <source>
        <dbReference type="ARBA" id="ARBA00022989"/>
    </source>
</evidence>
<dbReference type="InterPro" id="IPR044035">
    <property type="entry name" value="DUF5698"/>
</dbReference>
<accession>A0A844FFE3</accession>
<keyword evidence="2 5" id="KW-0812">Transmembrane</keyword>
<keyword evidence="4 5" id="KW-0472">Membrane</keyword>
<evidence type="ECO:0000256" key="5">
    <source>
        <dbReference type="SAM" id="Phobius"/>
    </source>
</evidence>
<evidence type="ECO:0000256" key="2">
    <source>
        <dbReference type="ARBA" id="ARBA00022692"/>
    </source>
</evidence>
<comment type="caution">
    <text evidence="7">The sequence shown here is derived from an EMBL/GenBank/DDBJ whole genome shotgun (WGS) entry which is preliminary data.</text>
</comment>
<organism evidence="7 8">
    <name type="scientific">Anaerosalibacter bizertensis</name>
    <dbReference type="NCBI Taxonomy" id="932217"/>
    <lineage>
        <taxon>Bacteria</taxon>
        <taxon>Bacillati</taxon>
        <taxon>Bacillota</taxon>
        <taxon>Tissierellia</taxon>
        <taxon>Tissierellales</taxon>
        <taxon>Sporanaerobacteraceae</taxon>
        <taxon>Anaerosalibacter</taxon>
    </lineage>
</organism>
<dbReference type="InterPro" id="IPR022930">
    <property type="entry name" value="UPF0316"/>
</dbReference>
<feature type="transmembrane region" description="Helical" evidence="5">
    <location>
        <begin position="6"/>
        <end position="25"/>
    </location>
</feature>
<protein>
    <recommendedName>
        <fullName evidence="6">DUF5698 domain-containing protein</fullName>
    </recommendedName>
</protein>
<keyword evidence="1" id="KW-1003">Cell membrane</keyword>